<proteinExistence type="predicted"/>
<comment type="caution">
    <text evidence="1">The sequence shown here is derived from an EMBL/GenBank/DDBJ whole genome shotgun (WGS) entry which is preliminary data.</text>
</comment>
<accession>A0ABW2ANB5</accession>
<protein>
    <submittedName>
        <fullName evidence="1">Uncharacterized protein</fullName>
    </submittedName>
</protein>
<gene>
    <name evidence="1" type="ORF">ACFQDH_23275</name>
</gene>
<name>A0ABW2ANB5_9MICO</name>
<keyword evidence="2" id="KW-1185">Reference proteome</keyword>
<reference evidence="2" key="1">
    <citation type="journal article" date="2019" name="Int. J. Syst. Evol. Microbiol.">
        <title>The Global Catalogue of Microorganisms (GCM) 10K type strain sequencing project: providing services to taxonomists for standard genome sequencing and annotation.</title>
        <authorList>
            <consortium name="The Broad Institute Genomics Platform"/>
            <consortium name="The Broad Institute Genome Sequencing Center for Infectious Disease"/>
            <person name="Wu L."/>
            <person name="Ma J."/>
        </authorList>
    </citation>
    <scope>NUCLEOTIDE SEQUENCE [LARGE SCALE GENOMIC DNA]</scope>
    <source>
        <strain evidence="2">CCUG 58127</strain>
    </source>
</reference>
<sequence>MPLELSMELVLDSVLLGGVDVDDSVGGVVLDADGDAVPLAVDVGFGGCVGCGCFVDVADGLLDDAELDDVGLEE</sequence>
<dbReference type="EMBL" id="JBHSWH010000001">
    <property type="protein sequence ID" value="MFC6708079.1"/>
    <property type="molecule type" value="Genomic_DNA"/>
</dbReference>
<dbReference type="Proteomes" id="UP001596298">
    <property type="component" value="Unassembled WGS sequence"/>
</dbReference>
<dbReference type="RefSeq" id="WP_382404740.1">
    <property type="nucleotide sequence ID" value="NZ_JBHSWH010000001.1"/>
</dbReference>
<evidence type="ECO:0000313" key="2">
    <source>
        <dbReference type="Proteomes" id="UP001596298"/>
    </source>
</evidence>
<evidence type="ECO:0000313" key="1">
    <source>
        <dbReference type="EMBL" id="MFC6708079.1"/>
    </source>
</evidence>
<organism evidence="1 2">
    <name type="scientific">Flexivirga alba</name>
    <dbReference type="NCBI Taxonomy" id="702742"/>
    <lineage>
        <taxon>Bacteria</taxon>
        <taxon>Bacillati</taxon>
        <taxon>Actinomycetota</taxon>
        <taxon>Actinomycetes</taxon>
        <taxon>Micrococcales</taxon>
        <taxon>Dermacoccaceae</taxon>
        <taxon>Flexivirga</taxon>
    </lineage>
</organism>